<feature type="chain" id="PRO_5012657718" evidence="1">
    <location>
        <begin position="26"/>
        <end position="385"/>
    </location>
</feature>
<feature type="signal peptide" evidence="1">
    <location>
        <begin position="1"/>
        <end position="25"/>
    </location>
</feature>
<dbReference type="Proteomes" id="UP000184532">
    <property type="component" value="Unassembled WGS sequence"/>
</dbReference>
<sequence length="385" mass="43290">MKTIKIKKIVIYTLLCLPVILQSCSKDDSPKEPDQTTEVLGCTDPDATNYNENATKNDDSCSYPPVAGCMDPLSVNYNADAVEDDGSCLYNCTDSRADNFNEDAVMDDGSCTYSGSITKQFTENPGEYTRKILLETFVGTWTGWSVDVPIRIEVMNNNYDDKIIVSNIYQGSPGLENELFYEYMDDSFDVKGFPAGLVNRRASITSQDYAMSRSEWEDNVVEQLDEVINTGLALSALINENDELEIFVEVGFSANEEGVALHVQLLENGMIVPQYNYYSYEYGDDFEGHPFYNEKNLINDYEHNNVIREALTPFEGQQIPNDVIAEQGRFQRMFKVSDLSNYNKDNLKIIAFVAKNGEPVNQKYALNAQQLSINGDGTLAVQDYD</sequence>
<accession>A0A1M5PKS4</accession>
<reference evidence="3" key="1">
    <citation type="submission" date="2016-11" db="EMBL/GenBank/DDBJ databases">
        <authorList>
            <person name="Varghese N."/>
            <person name="Submissions S."/>
        </authorList>
    </citation>
    <scope>NUCLEOTIDE SEQUENCE [LARGE SCALE GENOMIC DNA]</scope>
    <source>
        <strain evidence="3">DSM 22638</strain>
    </source>
</reference>
<dbReference type="EMBL" id="FQWL01000008">
    <property type="protein sequence ID" value="SHH02348.1"/>
    <property type="molecule type" value="Genomic_DNA"/>
</dbReference>
<name>A0A1M5PKS4_9FLAO</name>
<evidence type="ECO:0000256" key="1">
    <source>
        <dbReference type="SAM" id="SignalP"/>
    </source>
</evidence>
<organism evidence="2 3">
    <name type="scientific">Flagellimonas flava</name>
    <dbReference type="NCBI Taxonomy" id="570519"/>
    <lineage>
        <taxon>Bacteria</taxon>
        <taxon>Pseudomonadati</taxon>
        <taxon>Bacteroidota</taxon>
        <taxon>Flavobacteriia</taxon>
        <taxon>Flavobacteriales</taxon>
        <taxon>Flavobacteriaceae</taxon>
        <taxon>Flagellimonas</taxon>
    </lineage>
</organism>
<dbReference type="Pfam" id="PF11551">
    <property type="entry name" value="Omp28"/>
    <property type="match status" value="1"/>
</dbReference>
<dbReference type="Gene3D" id="2.60.40.10">
    <property type="entry name" value="Immunoglobulins"/>
    <property type="match status" value="1"/>
</dbReference>
<protein>
    <submittedName>
        <fullName evidence="2">Outer membrane protein Omp28</fullName>
    </submittedName>
</protein>
<keyword evidence="1" id="KW-0732">Signal</keyword>
<evidence type="ECO:0000313" key="2">
    <source>
        <dbReference type="EMBL" id="SHH02348.1"/>
    </source>
</evidence>
<dbReference type="AlphaFoldDB" id="A0A1M5PKS4"/>
<evidence type="ECO:0000313" key="3">
    <source>
        <dbReference type="Proteomes" id="UP000184532"/>
    </source>
</evidence>
<dbReference type="InterPro" id="IPR021615">
    <property type="entry name" value="Omp28"/>
</dbReference>
<dbReference type="RefSeq" id="WP_073181546.1">
    <property type="nucleotide sequence ID" value="NZ_FQWL01000008.1"/>
</dbReference>
<dbReference type="InterPro" id="IPR013783">
    <property type="entry name" value="Ig-like_fold"/>
</dbReference>
<dbReference type="OrthoDB" id="1081990at2"/>
<gene>
    <name evidence="2" type="ORF">SAMN04488116_3250</name>
</gene>
<keyword evidence="3" id="KW-1185">Reference proteome</keyword>
<proteinExistence type="predicted"/>
<dbReference type="PROSITE" id="PS51257">
    <property type="entry name" value="PROKAR_LIPOPROTEIN"/>
    <property type="match status" value="1"/>
</dbReference>